<dbReference type="Proteomes" id="UP000290649">
    <property type="component" value="Unassembled WGS sequence"/>
</dbReference>
<comment type="caution">
    <text evidence="19">The sequence shown here is derived from an EMBL/GenBank/DDBJ whole genome shotgun (WGS) entry which is preliminary data.</text>
</comment>
<dbReference type="NCBIfam" id="TIGR01123">
    <property type="entry name" value="ilvE_II"/>
    <property type="match status" value="1"/>
</dbReference>
<dbReference type="Pfam" id="PF01063">
    <property type="entry name" value="Aminotran_4"/>
    <property type="match status" value="1"/>
</dbReference>
<evidence type="ECO:0000256" key="17">
    <source>
        <dbReference type="RuleBase" id="RU004517"/>
    </source>
</evidence>
<dbReference type="InterPro" id="IPR005786">
    <property type="entry name" value="B_amino_transII"/>
</dbReference>
<dbReference type="RefSeq" id="WP_129076588.1">
    <property type="nucleotide sequence ID" value="NZ_QOUX01000001.1"/>
</dbReference>
<keyword evidence="7 17" id="KW-0028">Amino-acid biosynthesis</keyword>
<protein>
    <recommendedName>
        <fullName evidence="17">Branched-chain-amino-acid aminotransferase</fullName>
        <ecNumber evidence="17">2.6.1.42</ecNumber>
    </recommendedName>
</protein>
<evidence type="ECO:0000256" key="3">
    <source>
        <dbReference type="ARBA" id="ARBA00004931"/>
    </source>
</evidence>
<dbReference type="NCBIfam" id="NF009897">
    <property type="entry name" value="PRK13357.1"/>
    <property type="match status" value="1"/>
</dbReference>
<sequence>MSATVVEIVKASYLKTKPNDETLGFGRTFTDHMLVMDYSVATGWTHPRITPYEPITLDPAAVIFHYGQTAFEGMKAYRTDDNRILLFRPEKNFQRLNASCERLSMPAVDEAEVLEYLKQLLIVEQDWVPSSPGTSLYIRPFIIATEAFLGLAASKEYKLVVILSPVGSYYQNGIQPISIKVEEHYTRAARGGTGAAKTAGNYCATFNAQTKAAQEGYSQVLWLDANEKKYVEEVGSSNVFFKINGEVITPELNGSILPGITRLSVIEMLRSWGIPVVERKVSIEEIFRYDDEGLLEEVFGTGTAAVISPIGELEWQGRKLHINDHQIGEVTQKLYDTLTGIQTGKVTDPYNWTVEVK</sequence>
<dbReference type="GO" id="GO:0052655">
    <property type="term" value="F:L-valine-2-oxoglutarate transaminase activity"/>
    <property type="evidence" value="ECO:0007669"/>
    <property type="project" value="RHEA"/>
</dbReference>
<keyword evidence="9 16" id="KW-0663">Pyridoxal phosphate</keyword>
<dbReference type="InterPro" id="IPR043132">
    <property type="entry name" value="BCAT-like_C"/>
</dbReference>
<dbReference type="AlphaFoldDB" id="A0A4Q0VYS8"/>
<comment type="cofactor">
    <cofactor evidence="1 16">
        <name>pyridoxal 5'-phosphate</name>
        <dbReference type="ChEBI" id="CHEBI:597326"/>
    </cofactor>
</comment>
<dbReference type="PANTHER" id="PTHR11825">
    <property type="entry name" value="SUBGROUP IIII AMINOTRANSFERASE"/>
    <property type="match status" value="1"/>
</dbReference>
<dbReference type="InterPro" id="IPR001544">
    <property type="entry name" value="Aminotrans_IV"/>
</dbReference>
<keyword evidence="20" id="KW-1185">Reference proteome</keyword>
<evidence type="ECO:0000256" key="6">
    <source>
        <dbReference type="ARBA" id="ARBA00022576"/>
    </source>
</evidence>
<evidence type="ECO:0000256" key="5">
    <source>
        <dbReference type="ARBA" id="ARBA00009320"/>
    </source>
</evidence>
<comment type="catalytic activity">
    <reaction evidence="11 17">
        <text>L-valine + 2-oxoglutarate = 3-methyl-2-oxobutanoate + L-glutamate</text>
        <dbReference type="Rhea" id="RHEA:24813"/>
        <dbReference type="ChEBI" id="CHEBI:11851"/>
        <dbReference type="ChEBI" id="CHEBI:16810"/>
        <dbReference type="ChEBI" id="CHEBI:29985"/>
        <dbReference type="ChEBI" id="CHEBI:57762"/>
        <dbReference type="EC" id="2.6.1.42"/>
    </reaction>
</comment>
<dbReference type="GO" id="GO:0009099">
    <property type="term" value="P:L-valine biosynthetic process"/>
    <property type="evidence" value="ECO:0007669"/>
    <property type="project" value="UniProtKB-UniPathway"/>
</dbReference>
<comment type="pathway">
    <text evidence="4 18">Amino-acid biosynthesis; L-leucine biosynthesis; L-leucine from 3-methyl-2-oxobutanoate: step 4/4.</text>
</comment>
<dbReference type="GO" id="GO:0052654">
    <property type="term" value="F:L-leucine-2-oxoglutarate transaminase activity"/>
    <property type="evidence" value="ECO:0007669"/>
    <property type="project" value="RHEA"/>
</dbReference>
<evidence type="ECO:0000256" key="9">
    <source>
        <dbReference type="ARBA" id="ARBA00022898"/>
    </source>
</evidence>
<dbReference type="Gene3D" id="3.30.470.10">
    <property type="match status" value="1"/>
</dbReference>
<organism evidence="19 20">
    <name type="scientific">Anaerobacillus alkaliphilus</name>
    <dbReference type="NCBI Taxonomy" id="1548597"/>
    <lineage>
        <taxon>Bacteria</taxon>
        <taxon>Bacillati</taxon>
        <taxon>Bacillota</taxon>
        <taxon>Bacilli</taxon>
        <taxon>Bacillales</taxon>
        <taxon>Bacillaceae</taxon>
        <taxon>Anaerobacillus</taxon>
    </lineage>
</organism>
<comment type="pathway">
    <text evidence="3 18">Amino-acid biosynthesis; L-valine biosynthesis; L-valine from pyruvate: step 4/4.</text>
</comment>
<comment type="similarity">
    <text evidence="5 15">Belongs to the class-IV pyridoxal-phosphate-dependent aminotransferase family.</text>
</comment>
<dbReference type="UniPathway" id="UPA00048">
    <property type="reaction ID" value="UER00073"/>
</dbReference>
<evidence type="ECO:0000256" key="7">
    <source>
        <dbReference type="ARBA" id="ARBA00022605"/>
    </source>
</evidence>
<evidence type="ECO:0000256" key="15">
    <source>
        <dbReference type="RuleBase" id="RU004106"/>
    </source>
</evidence>
<evidence type="ECO:0000313" key="20">
    <source>
        <dbReference type="Proteomes" id="UP000290649"/>
    </source>
</evidence>
<evidence type="ECO:0000256" key="16">
    <source>
        <dbReference type="RuleBase" id="RU004516"/>
    </source>
</evidence>
<dbReference type="SUPFAM" id="SSF56752">
    <property type="entry name" value="D-aminoacid aminotransferase-like PLP-dependent enzymes"/>
    <property type="match status" value="1"/>
</dbReference>
<reference evidence="19 20" key="1">
    <citation type="journal article" date="2019" name="Int. J. Syst. Evol. Microbiol.">
        <title>Anaerobacillus alkaliphilus sp. nov., a novel alkaliphilic and moderately halophilic bacterium.</title>
        <authorList>
            <person name="Borsodi A.K."/>
            <person name="Aszalos J.M."/>
            <person name="Bihari P."/>
            <person name="Nagy I."/>
            <person name="Schumann P."/>
            <person name="Sproer C."/>
            <person name="Kovacs A.L."/>
            <person name="Boka K."/>
            <person name="Dobosy P."/>
            <person name="Ovari M."/>
            <person name="Szili-Kovacs T."/>
            <person name="Toth E."/>
        </authorList>
    </citation>
    <scope>NUCLEOTIDE SEQUENCE [LARGE SCALE GENOMIC DNA]</scope>
    <source>
        <strain evidence="19 20">B16-10</strain>
    </source>
</reference>
<dbReference type="OrthoDB" id="9804984at2"/>
<dbReference type="InterPro" id="IPR043131">
    <property type="entry name" value="BCAT-like_N"/>
</dbReference>
<dbReference type="EMBL" id="QOUX01000001">
    <property type="protein sequence ID" value="RXJ04238.1"/>
    <property type="molecule type" value="Genomic_DNA"/>
</dbReference>
<dbReference type="UniPathway" id="UPA00049">
    <property type="reaction ID" value="UER00062"/>
</dbReference>
<evidence type="ECO:0000256" key="11">
    <source>
        <dbReference type="ARBA" id="ARBA00048212"/>
    </source>
</evidence>
<evidence type="ECO:0000256" key="13">
    <source>
        <dbReference type="ARBA" id="ARBA00049229"/>
    </source>
</evidence>
<dbReference type="GO" id="GO:0009098">
    <property type="term" value="P:L-leucine biosynthetic process"/>
    <property type="evidence" value="ECO:0007669"/>
    <property type="project" value="UniProtKB-UniPathway"/>
</dbReference>
<comment type="pathway">
    <text evidence="2 18">Amino-acid biosynthesis; L-isoleucine biosynthesis; L-isoleucine from 2-oxobutanoate: step 4/4.</text>
</comment>
<dbReference type="PANTHER" id="PTHR11825:SF44">
    <property type="entry name" value="BRANCHED-CHAIN-AMINO-ACID AMINOTRANSFERASE"/>
    <property type="match status" value="1"/>
</dbReference>
<dbReference type="InterPro" id="IPR036038">
    <property type="entry name" value="Aminotransferase-like"/>
</dbReference>
<dbReference type="GO" id="GO:0052656">
    <property type="term" value="F:L-isoleucine-2-oxoglutarate transaminase activity"/>
    <property type="evidence" value="ECO:0007669"/>
    <property type="project" value="RHEA"/>
</dbReference>
<keyword evidence="8 17" id="KW-0808">Transferase</keyword>
<dbReference type="InterPro" id="IPR033939">
    <property type="entry name" value="BCAT_family"/>
</dbReference>
<comment type="catalytic activity">
    <reaction evidence="12 17">
        <text>L-isoleucine + 2-oxoglutarate = (S)-3-methyl-2-oxopentanoate + L-glutamate</text>
        <dbReference type="Rhea" id="RHEA:24801"/>
        <dbReference type="ChEBI" id="CHEBI:16810"/>
        <dbReference type="ChEBI" id="CHEBI:29985"/>
        <dbReference type="ChEBI" id="CHEBI:35146"/>
        <dbReference type="ChEBI" id="CHEBI:58045"/>
        <dbReference type="EC" id="2.6.1.42"/>
    </reaction>
</comment>
<comment type="catalytic activity">
    <reaction evidence="13 17">
        <text>L-leucine + 2-oxoglutarate = 4-methyl-2-oxopentanoate + L-glutamate</text>
        <dbReference type="Rhea" id="RHEA:18321"/>
        <dbReference type="ChEBI" id="CHEBI:16810"/>
        <dbReference type="ChEBI" id="CHEBI:17865"/>
        <dbReference type="ChEBI" id="CHEBI:29985"/>
        <dbReference type="ChEBI" id="CHEBI:57427"/>
        <dbReference type="EC" id="2.6.1.42"/>
    </reaction>
</comment>
<dbReference type="PROSITE" id="PS00770">
    <property type="entry name" value="AA_TRANSFER_CLASS_4"/>
    <property type="match status" value="1"/>
</dbReference>
<dbReference type="UniPathway" id="UPA00047">
    <property type="reaction ID" value="UER00058"/>
</dbReference>
<evidence type="ECO:0000256" key="4">
    <source>
        <dbReference type="ARBA" id="ARBA00005072"/>
    </source>
</evidence>
<evidence type="ECO:0000256" key="12">
    <source>
        <dbReference type="ARBA" id="ARBA00048798"/>
    </source>
</evidence>
<dbReference type="InterPro" id="IPR018300">
    <property type="entry name" value="Aminotrans_IV_CS"/>
</dbReference>
<dbReference type="CDD" id="cd01557">
    <property type="entry name" value="BCAT_beta_family"/>
    <property type="match status" value="1"/>
</dbReference>
<evidence type="ECO:0000256" key="2">
    <source>
        <dbReference type="ARBA" id="ARBA00004824"/>
    </source>
</evidence>
<dbReference type="PIRSF" id="PIRSF006468">
    <property type="entry name" value="BCAT1"/>
    <property type="match status" value="1"/>
</dbReference>
<evidence type="ECO:0000313" key="19">
    <source>
        <dbReference type="EMBL" id="RXJ04238.1"/>
    </source>
</evidence>
<proteinExistence type="inferred from homology"/>
<evidence type="ECO:0000256" key="14">
    <source>
        <dbReference type="PIRSR" id="PIRSR006468-1"/>
    </source>
</evidence>
<accession>A0A4Q0VYS8</accession>
<gene>
    <name evidence="19" type="ORF">DS745_02300</name>
</gene>
<dbReference type="GO" id="GO:0009097">
    <property type="term" value="P:isoleucine biosynthetic process"/>
    <property type="evidence" value="ECO:0007669"/>
    <property type="project" value="UniProtKB-UniPathway"/>
</dbReference>
<evidence type="ECO:0000256" key="1">
    <source>
        <dbReference type="ARBA" id="ARBA00001933"/>
    </source>
</evidence>
<evidence type="ECO:0000256" key="10">
    <source>
        <dbReference type="ARBA" id="ARBA00023304"/>
    </source>
</evidence>
<evidence type="ECO:0000256" key="8">
    <source>
        <dbReference type="ARBA" id="ARBA00022679"/>
    </source>
</evidence>
<dbReference type="Gene3D" id="3.20.10.10">
    <property type="entry name" value="D-amino Acid Aminotransferase, subunit A, domain 2"/>
    <property type="match status" value="1"/>
</dbReference>
<keyword evidence="6 17" id="KW-0032">Aminotransferase</keyword>
<dbReference type="EC" id="2.6.1.42" evidence="17"/>
<keyword evidence="10 17" id="KW-0100">Branched-chain amino acid biosynthesis</keyword>
<name>A0A4Q0VYS8_9BACI</name>
<feature type="modified residue" description="N6-(pyridoxal phosphate)lysine" evidence="14">
    <location>
        <position position="197"/>
    </location>
</feature>
<evidence type="ECO:0000256" key="18">
    <source>
        <dbReference type="RuleBase" id="RU004519"/>
    </source>
</evidence>